<gene>
    <name evidence="1" type="ORF">WA1_23970</name>
</gene>
<dbReference type="RefSeq" id="WP_017740018.1">
    <property type="nucleotide sequence ID" value="NZ_KQ976354.1"/>
</dbReference>
<sequence length="77" mass="8837">MRLTSTTNTTKVNADLEVRIIDGSLKGIKVYYRDNSIKSFLDGFKDAKIQGIDIEFIKAESLLDEEDLFDDEEFLED</sequence>
<evidence type="ECO:0000313" key="1">
    <source>
        <dbReference type="EMBL" id="KYC40701.1"/>
    </source>
</evidence>
<dbReference type="AlphaFoldDB" id="A0A139X7M0"/>
<accession>A0A139X7M0</accession>
<organism evidence="1 2">
    <name type="scientific">Scytonema hofmannii PCC 7110</name>
    <dbReference type="NCBI Taxonomy" id="128403"/>
    <lineage>
        <taxon>Bacteria</taxon>
        <taxon>Bacillati</taxon>
        <taxon>Cyanobacteriota</taxon>
        <taxon>Cyanophyceae</taxon>
        <taxon>Nostocales</taxon>
        <taxon>Scytonemataceae</taxon>
        <taxon>Scytonema</taxon>
    </lineage>
</organism>
<dbReference type="Proteomes" id="UP000076925">
    <property type="component" value="Unassembled WGS sequence"/>
</dbReference>
<proteinExistence type="predicted"/>
<dbReference type="STRING" id="128403.WA1_23970"/>
<reference evidence="1 2" key="1">
    <citation type="journal article" date="2013" name="Genome Biol. Evol.">
        <title>Genomes of Stigonematalean cyanobacteria (subsection V) and the evolution of oxygenic photosynthesis from prokaryotes to plastids.</title>
        <authorList>
            <person name="Dagan T."/>
            <person name="Roettger M."/>
            <person name="Stucken K."/>
            <person name="Landan G."/>
            <person name="Koch R."/>
            <person name="Major P."/>
            <person name="Gould S.B."/>
            <person name="Goremykin V.V."/>
            <person name="Rippka R."/>
            <person name="Tandeau de Marsac N."/>
            <person name="Gugger M."/>
            <person name="Lockhart P.J."/>
            <person name="Allen J.F."/>
            <person name="Brune I."/>
            <person name="Maus I."/>
            <person name="Puhler A."/>
            <person name="Martin W.F."/>
        </authorList>
    </citation>
    <scope>NUCLEOTIDE SEQUENCE [LARGE SCALE GENOMIC DNA]</scope>
    <source>
        <strain evidence="1 2">PCC 7110</strain>
    </source>
</reference>
<comment type="caution">
    <text evidence="1">The sequence shown here is derived from an EMBL/GenBank/DDBJ whole genome shotgun (WGS) entry which is preliminary data.</text>
</comment>
<protein>
    <submittedName>
        <fullName evidence="1">Uncharacterized protein</fullName>
    </submittedName>
</protein>
<keyword evidence="2" id="KW-1185">Reference proteome</keyword>
<evidence type="ECO:0000313" key="2">
    <source>
        <dbReference type="Proteomes" id="UP000076925"/>
    </source>
</evidence>
<name>A0A139X7M0_9CYAN</name>
<dbReference type="EMBL" id="ANNX02000026">
    <property type="protein sequence ID" value="KYC40701.1"/>
    <property type="molecule type" value="Genomic_DNA"/>
</dbReference>